<evidence type="ECO:0008006" key="3">
    <source>
        <dbReference type="Google" id="ProtNLM"/>
    </source>
</evidence>
<evidence type="ECO:0000313" key="2">
    <source>
        <dbReference type="EMBL" id="CAA9344312.1"/>
    </source>
</evidence>
<feature type="compositionally biased region" description="Basic and acidic residues" evidence="1">
    <location>
        <begin position="20"/>
        <end position="30"/>
    </location>
</feature>
<dbReference type="InterPro" id="IPR036034">
    <property type="entry name" value="PDZ_sf"/>
</dbReference>
<feature type="region of interest" description="Disordered" evidence="1">
    <location>
        <begin position="20"/>
        <end position="80"/>
    </location>
</feature>
<accession>A0A6J4LX51</accession>
<organism evidence="2">
    <name type="scientific">uncultured Gemmatimonadota bacterium</name>
    <dbReference type="NCBI Taxonomy" id="203437"/>
    <lineage>
        <taxon>Bacteria</taxon>
        <taxon>Pseudomonadati</taxon>
        <taxon>Gemmatimonadota</taxon>
        <taxon>environmental samples</taxon>
    </lineage>
</organism>
<dbReference type="AlphaFoldDB" id="A0A6J4LX51"/>
<protein>
    <recommendedName>
        <fullName evidence="3">PDZ domain-containing protein</fullName>
    </recommendedName>
</protein>
<gene>
    <name evidence="2" type="ORF">AVDCRST_MAG89-2779</name>
</gene>
<proteinExistence type="predicted"/>
<reference evidence="2" key="1">
    <citation type="submission" date="2020-02" db="EMBL/GenBank/DDBJ databases">
        <authorList>
            <person name="Meier V. D."/>
        </authorList>
    </citation>
    <scope>NUCLEOTIDE SEQUENCE</scope>
    <source>
        <strain evidence="2">AVDCRST_MAG89</strain>
    </source>
</reference>
<evidence type="ECO:0000256" key="1">
    <source>
        <dbReference type="SAM" id="MobiDB-lite"/>
    </source>
</evidence>
<dbReference type="Gene3D" id="2.30.42.10">
    <property type="match status" value="1"/>
</dbReference>
<name>A0A6J4LX51_9BACT</name>
<sequence length="153" mass="16151">MTIRATSACFQSRLVTDAHPRARCPRENQHRSSSARHRLRAPGSRAAAGPGTRRARGRHAGDPEPAAAGGAPGHRAPRIARRAAVRGLRVSGIPRAAAGFLPGDLVLSIDGRDSVERPLFPGLAPGRAYTVRVKRGEEERELRVVAAAPAAAP</sequence>
<dbReference type="EMBL" id="CADCTV010000581">
    <property type="protein sequence ID" value="CAA9344312.1"/>
    <property type="molecule type" value="Genomic_DNA"/>
</dbReference>
<feature type="compositionally biased region" description="Low complexity" evidence="1">
    <location>
        <begin position="41"/>
        <end position="52"/>
    </location>
</feature>